<evidence type="ECO:0008006" key="3">
    <source>
        <dbReference type="Google" id="ProtNLM"/>
    </source>
</evidence>
<dbReference type="EMBL" id="CP038802">
    <property type="protein sequence ID" value="UTY27799.1"/>
    <property type="molecule type" value="Genomic_DNA"/>
</dbReference>
<protein>
    <recommendedName>
        <fullName evidence="3">PIN domain-containing protein</fullName>
    </recommendedName>
</protein>
<proteinExistence type="predicted"/>
<accession>A0ABY5HR26</accession>
<organism evidence="1 2">
    <name type="scientific">Treponema putidum</name>
    <dbReference type="NCBI Taxonomy" id="221027"/>
    <lineage>
        <taxon>Bacteria</taxon>
        <taxon>Pseudomonadati</taxon>
        <taxon>Spirochaetota</taxon>
        <taxon>Spirochaetia</taxon>
        <taxon>Spirochaetales</taxon>
        <taxon>Treponemataceae</taxon>
        <taxon>Treponema</taxon>
    </lineage>
</organism>
<dbReference type="Proteomes" id="UP001059401">
    <property type="component" value="Chromosome"/>
</dbReference>
<name>A0ABY5HR26_9SPIR</name>
<reference evidence="1" key="1">
    <citation type="submission" date="2019-04" db="EMBL/GenBank/DDBJ databases">
        <title>Whole genome sequencing of oral phylogroup 2 treponemes.</title>
        <authorList>
            <person name="Chan Y."/>
            <person name="Zeng H.H."/>
            <person name="Yu X.L."/>
            <person name="Leung W.K."/>
            <person name="Watt R.M."/>
        </authorList>
    </citation>
    <scope>NUCLEOTIDE SEQUENCE</scope>
    <source>
        <strain evidence="1">OMZ 847</strain>
    </source>
</reference>
<sequence>MKFVLVDTSVWSLAFKKKQLTSDDKKLLDYLSNIDLADIRDRPL</sequence>
<gene>
    <name evidence="1" type="ORF">E4N76_01445</name>
</gene>
<evidence type="ECO:0000313" key="2">
    <source>
        <dbReference type="Proteomes" id="UP001059401"/>
    </source>
</evidence>
<dbReference type="RefSeq" id="WP_255805818.1">
    <property type="nucleotide sequence ID" value="NZ_CP038802.1"/>
</dbReference>
<evidence type="ECO:0000313" key="1">
    <source>
        <dbReference type="EMBL" id="UTY27799.1"/>
    </source>
</evidence>
<keyword evidence="2" id="KW-1185">Reference proteome</keyword>